<evidence type="ECO:0000256" key="1">
    <source>
        <dbReference type="SAM" id="MobiDB-lite"/>
    </source>
</evidence>
<dbReference type="eggNOG" id="COG3227">
    <property type="taxonomic scope" value="Bacteria"/>
</dbReference>
<evidence type="ECO:0000313" key="2">
    <source>
        <dbReference type="EMBL" id="AEJ42018.1"/>
    </source>
</evidence>
<proteinExistence type="predicted"/>
<organism evidence="2 3">
    <name type="scientific">Alicyclobacillus acidocaldarius (strain Tc-4-1)</name>
    <name type="common">Bacillus acidocaldarius</name>
    <dbReference type="NCBI Taxonomy" id="1048834"/>
    <lineage>
        <taxon>Bacteria</taxon>
        <taxon>Bacillati</taxon>
        <taxon>Bacillota</taxon>
        <taxon>Bacilli</taxon>
        <taxon>Bacillales</taxon>
        <taxon>Alicyclobacillaceae</taxon>
        <taxon>Alicyclobacillus</taxon>
    </lineage>
</organism>
<dbReference type="Proteomes" id="UP000000292">
    <property type="component" value="Chromosome"/>
</dbReference>
<dbReference type="AlphaFoldDB" id="F8IHQ1"/>
<protein>
    <submittedName>
        <fullName evidence="2">Uncharacterized protein</fullName>
    </submittedName>
</protein>
<dbReference type="STRING" id="1048834.TC41_0038"/>
<dbReference type="KEGG" id="aad:TC41_0038"/>
<gene>
    <name evidence="2" type="ordered locus">TC41_0038</name>
</gene>
<reference evidence="3" key="2">
    <citation type="submission" date="2011-06" db="EMBL/GenBank/DDBJ databases">
        <title>The complete genome sequence of Alicyclobacillus acidocaldarius sp. Tc-4-1.</title>
        <authorList>
            <person name="Chen Y."/>
            <person name="He Y."/>
            <person name="Dong Z."/>
            <person name="Hu S."/>
        </authorList>
    </citation>
    <scope>NUCLEOTIDE SEQUENCE [LARGE SCALE GENOMIC DNA]</scope>
    <source>
        <strain evidence="3">Tc-4-1</strain>
    </source>
</reference>
<name>F8IHQ1_ALIAT</name>
<dbReference type="HOGENOM" id="CLU_2505433_0_0_9"/>
<feature type="compositionally biased region" description="Polar residues" evidence="1">
    <location>
        <begin position="7"/>
        <end position="24"/>
    </location>
</feature>
<dbReference type="EMBL" id="CP002902">
    <property type="protein sequence ID" value="AEJ42018.1"/>
    <property type="molecule type" value="Genomic_DNA"/>
</dbReference>
<sequence length="85" mass="8322">MGPPTISAEQLQSGSATTPNSSGFNGAADDLGGATLSDRSLVTWLDRRFNGAADDLGGATACASAKSWPCAGFNGAADDLGGATT</sequence>
<feature type="region of interest" description="Disordered" evidence="1">
    <location>
        <begin position="1"/>
        <end position="34"/>
    </location>
</feature>
<reference evidence="2 3" key="1">
    <citation type="journal article" date="2011" name="J. Bacteriol.">
        <title>Complete Genome Sequence of Alicyclobacillus acidocaldarius Strain Tc-4-1.</title>
        <authorList>
            <person name="Chen Y."/>
            <person name="He Y."/>
            <person name="Zhang B."/>
            <person name="Yang J."/>
            <person name="Li W."/>
            <person name="Dong Z."/>
            <person name="Hu S."/>
        </authorList>
    </citation>
    <scope>NUCLEOTIDE SEQUENCE [LARGE SCALE GENOMIC DNA]</scope>
    <source>
        <strain evidence="2 3">Tc-4-1</strain>
    </source>
</reference>
<accession>F8IHQ1</accession>
<evidence type="ECO:0000313" key="3">
    <source>
        <dbReference type="Proteomes" id="UP000000292"/>
    </source>
</evidence>